<dbReference type="KEGG" id="nnu:104603612"/>
<dbReference type="OMA" id="QIMIGRE"/>
<comment type="subcellular location">
    <subcellularLocation>
        <location evidence="2">Endomembrane system</location>
    </subcellularLocation>
    <subcellularLocation>
        <location evidence="11">Endoplasmic reticulum membrane</location>
        <topology evidence="11">Single-pass type IV membrane protein</topology>
    </subcellularLocation>
</comment>
<dbReference type="Proteomes" id="UP000189703">
    <property type="component" value="Unplaced"/>
</dbReference>
<dbReference type="STRING" id="4432.A0A1U8AT03"/>
<dbReference type="UniPathway" id="UPA00143"/>
<evidence type="ECO:0000256" key="3">
    <source>
        <dbReference type="ARBA" id="ARBA00004906"/>
    </source>
</evidence>
<keyword evidence="5 11" id="KW-0479">Metal-binding</keyword>
<keyword evidence="11" id="KW-0256">Endoplasmic reticulum</keyword>
<evidence type="ECO:0000256" key="10">
    <source>
        <dbReference type="PROSITE-ProRule" id="PRU00175"/>
    </source>
</evidence>
<dbReference type="eggNOG" id="KOG0823">
    <property type="taxonomic scope" value="Eukaryota"/>
</dbReference>
<comment type="domain">
    <text evidence="11">The RING-type zinc finger domain is responsible for E3 ligase activity.</text>
</comment>
<dbReference type="GO" id="GO:0005789">
    <property type="term" value="C:endoplasmic reticulum membrane"/>
    <property type="evidence" value="ECO:0007669"/>
    <property type="project" value="UniProtKB-SubCell"/>
</dbReference>
<organism evidence="14 15">
    <name type="scientific">Nelumbo nucifera</name>
    <name type="common">Sacred lotus</name>
    <dbReference type="NCBI Taxonomy" id="4432"/>
    <lineage>
        <taxon>Eukaryota</taxon>
        <taxon>Viridiplantae</taxon>
        <taxon>Streptophyta</taxon>
        <taxon>Embryophyta</taxon>
        <taxon>Tracheophyta</taxon>
        <taxon>Spermatophyta</taxon>
        <taxon>Magnoliopsida</taxon>
        <taxon>Proteales</taxon>
        <taxon>Nelumbonaceae</taxon>
        <taxon>Nelumbo</taxon>
    </lineage>
</organism>
<evidence type="ECO:0000256" key="2">
    <source>
        <dbReference type="ARBA" id="ARBA00004308"/>
    </source>
</evidence>
<evidence type="ECO:0000256" key="11">
    <source>
        <dbReference type="RuleBase" id="RU369090"/>
    </source>
</evidence>
<feature type="region of interest" description="Disordered" evidence="12">
    <location>
        <begin position="420"/>
        <end position="448"/>
    </location>
</feature>
<keyword evidence="4 11" id="KW-0808">Transferase</keyword>
<evidence type="ECO:0000256" key="7">
    <source>
        <dbReference type="ARBA" id="ARBA00022786"/>
    </source>
</evidence>
<dbReference type="CDD" id="cd16534">
    <property type="entry name" value="RING-HC_RNF5-like"/>
    <property type="match status" value="1"/>
</dbReference>
<feature type="domain" description="RING-type" evidence="13">
    <location>
        <begin position="111"/>
        <end position="152"/>
    </location>
</feature>
<comment type="catalytic activity">
    <reaction evidence="1 11">
        <text>S-ubiquitinyl-[E2 ubiquitin-conjugating enzyme]-L-cysteine + [acceptor protein]-L-lysine = [E2 ubiquitin-conjugating enzyme]-L-cysteine + N(6)-ubiquitinyl-[acceptor protein]-L-lysine.</text>
        <dbReference type="EC" id="2.3.2.27"/>
    </reaction>
</comment>
<dbReference type="OrthoDB" id="6270329at2759"/>
<feature type="region of interest" description="Disordered" evidence="12">
    <location>
        <begin position="356"/>
        <end position="386"/>
    </location>
</feature>
<proteinExistence type="predicted"/>
<dbReference type="GO" id="GO:0061630">
    <property type="term" value="F:ubiquitin protein ligase activity"/>
    <property type="evidence" value="ECO:0000318"/>
    <property type="project" value="GO_Central"/>
</dbReference>
<dbReference type="GO" id="GO:0036503">
    <property type="term" value="P:ERAD pathway"/>
    <property type="evidence" value="ECO:0000318"/>
    <property type="project" value="GO_Central"/>
</dbReference>
<dbReference type="SUPFAM" id="SSF57850">
    <property type="entry name" value="RING/U-box"/>
    <property type="match status" value="1"/>
</dbReference>
<evidence type="ECO:0000256" key="12">
    <source>
        <dbReference type="SAM" id="MobiDB-lite"/>
    </source>
</evidence>
<feature type="region of interest" description="Disordered" evidence="12">
    <location>
        <begin position="164"/>
        <end position="192"/>
    </location>
</feature>
<dbReference type="InterPro" id="IPR001841">
    <property type="entry name" value="Znf_RING"/>
</dbReference>
<dbReference type="PANTHER" id="PTHR12313">
    <property type="entry name" value="E3 UBIQUITIN-PROTEIN LIGASE RNF5-RELATED"/>
    <property type="match status" value="1"/>
</dbReference>
<gene>
    <name evidence="15" type="primary">LOC104603612</name>
</gene>
<feature type="region of interest" description="Disordered" evidence="12">
    <location>
        <begin position="256"/>
        <end position="286"/>
    </location>
</feature>
<evidence type="ECO:0000256" key="1">
    <source>
        <dbReference type="ARBA" id="ARBA00000900"/>
    </source>
</evidence>
<comment type="pathway">
    <text evidence="3 11">Protein modification; protein ubiquitination.</text>
</comment>
<dbReference type="AlphaFoldDB" id="A0A1U8AT03"/>
<keyword evidence="8 11" id="KW-0862">Zinc</keyword>
<dbReference type="EC" id="2.3.2.27" evidence="11"/>
<evidence type="ECO:0000259" key="13">
    <source>
        <dbReference type="PROSITE" id="PS50089"/>
    </source>
</evidence>
<dbReference type="PROSITE" id="PS50089">
    <property type="entry name" value="ZF_RING_2"/>
    <property type="match status" value="1"/>
</dbReference>
<evidence type="ECO:0000256" key="4">
    <source>
        <dbReference type="ARBA" id="ARBA00022679"/>
    </source>
</evidence>
<reference evidence="15" key="1">
    <citation type="submission" date="2025-08" db="UniProtKB">
        <authorList>
            <consortium name="RefSeq"/>
        </authorList>
    </citation>
    <scope>IDENTIFICATION</scope>
</reference>
<keyword evidence="9" id="KW-0472">Membrane</keyword>
<dbReference type="GO" id="GO:0016567">
    <property type="term" value="P:protein ubiquitination"/>
    <property type="evidence" value="ECO:0007669"/>
    <property type="project" value="UniProtKB-UniPathway"/>
</dbReference>
<dbReference type="Gene3D" id="3.30.40.10">
    <property type="entry name" value="Zinc/RING finger domain, C3HC4 (zinc finger)"/>
    <property type="match status" value="1"/>
</dbReference>
<dbReference type="GeneID" id="104603612"/>
<evidence type="ECO:0000313" key="15">
    <source>
        <dbReference type="RefSeq" id="XP_010265974.1"/>
    </source>
</evidence>
<accession>A0A1U8AT03</accession>
<sequence>MNDLRHVIRGFDLNAEPSVDDELEQEVEELFERERRSMHEERRQQIEAALPGRNRARLSRARPDPRPRNNQIATPVEQIVFVVDDDEEEEDDEREQRVRESSEKEETFFECNICIDMARNPVLTCCGHLFCWSCLYQWLHVHSDSMECPVCKGEVEDTDITPIYGRRSDSTDQVTEAESGLRIPPRPRAHRTESARETLLSATSALGFEEVFSRIGVRFDMICRWPPTQNLAGSFWVNGPSGSVPIQIMIGREQRREELAGGSPFPAAPAQNAVGPQRGAMDFTQGASSSYNSAISEARLIQMQLLRHQAQSSASSLRYISSATDHADERRGLPAYFQGHHPMGGNHIHHHQPLQYHNHPPAGFPDFAQFNAPNLDQPSPDDDDRNSLFTSIEVAEIQSGSQLIVDGFMGRETMGPIAAATSSRRRATDPRASDMNSRMTRATRRRFS</sequence>
<evidence type="ECO:0000256" key="6">
    <source>
        <dbReference type="ARBA" id="ARBA00022771"/>
    </source>
</evidence>
<dbReference type="InterPro" id="IPR045103">
    <property type="entry name" value="RNF5/RNF185-like"/>
</dbReference>
<dbReference type="GO" id="GO:0008270">
    <property type="term" value="F:zinc ion binding"/>
    <property type="evidence" value="ECO:0007669"/>
    <property type="project" value="UniProtKB-KW"/>
</dbReference>
<dbReference type="GO" id="GO:0044390">
    <property type="term" value="F:ubiquitin-like protein conjugating enzyme binding"/>
    <property type="evidence" value="ECO:0000318"/>
    <property type="project" value="GO_Central"/>
</dbReference>
<evidence type="ECO:0000313" key="14">
    <source>
        <dbReference type="Proteomes" id="UP000189703"/>
    </source>
</evidence>
<dbReference type="InterPro" id="IPR013083">
    <property type="entry name" value="Znf_RING/FYVE/PHD"/>
</dbReference>
<dbReference type="GO" id="GO:0006511">
    <property type="term" value="P:ubiquitin-dependent protein catabolic process"/>
    <property type="evidence" value="ECO:0000318"/>
    <property type="project" value="GO_Central"/>
</dbReference>
<dbReference type="InterPro" id="IPR017907">
    <property type="entry name" value="Znf_RING_CS"/>
</dbReference>
<keyword evidence="7 11" id="KW-0833">Ubl conjugation pathway</keyword>
<dbReference type="PROSITE" id="PS00518">
    <property type="entry name" value="ZF_RING_1"/>
    <property type="match status" value="1"/>
</dbReference>
<comment type="function">
    <text evidence="11">E3 ubiquitin-protein ligase.</text>
</comment>
<dbReference type="RefSeq" id="XP_010265974.1">
    <property type="nucleotide sequence ID" value="XM_010267672.1"/>
</dbReference>
<protein>
    <recommendedName>
        <fullName evidence="11">E3 ubiquitin-protein ligase RMA</fullName>
        <ecNumber evidence="11">2.3.2.27</ecNumber>
    </recommendedName>
    <alternativeName>
        <fullName evidence="11">Protein RING membrane-anchor</fullName>
    </alternativeName>
    <alternativeName>
        <fullName evidence="11">RING-type E3 ubiquitin transferase RMA</fullName>
    </alternativeName>
</protein>
<keyword evidence="6 10" id="KW-0863">Zinc-finger</keyword>
<feature type="region of interest" description="Disordered" evidence="12">
    <location>
        <begin position="34"/>
        <end position="74"/>
    </location>
</feature>
<evidence type="ECO:0000256" key="9">
    <source>
        <dbReference type="ARBA" id="ARBA00023136"/>
    </source>
</evidence>
<keyword evidence="14" id="KW-1185">Reference proteome</keyword>
<evidence type="ECO:0000256" key="8">
    <source>
        <dbReference type="ARBA" id="ARBA00022833"/>
    </source>
</evidence>
<name>A0A1U8AT03_NELNU</name>
<dbReference type="InParanoid" id="A0A1U8AT03"/>
<evidence type="ECO:0000256" key="5">
    <source>
        <dbReference type="ARBA" id="ARBA00022723"/>
    </source>
</evidence>
<dbReference type="Pfam" id="PF13923">
    <property type="entry name" value="zf-C3HC4_2"/>
    <property type="match status" value="1"/>
</dbReference>
<dbReference type="SMART" id="SM00184">
    <property type="entry name" value="RING"/>
    <property type="match status" value="1"/>
</dbReference>
<feature type="compositionally biased region" description="Basic and acidic residues" evidence="12">
    <location>
        <begin position="34"/>
        <end position="45"/>
    </location>
</feature>